<gene>
    <name evidence="1" type="primary">g8482</name>
    <name evidence="1" type="ORF">NpPPO83_00008482</name>
</gene>
<keyword evidence="2" id="KW-1185">Reference proteome</keyword>
<organism evidence="1 2">
    <name type="scientific">Neofusicoccum parvum</name>
    <dbReference type="NCBI Taxonomy" id="310453"/>
    <lineage>
        <taxon>Eukaryota</taxon>
        <taxon>Fungi</taxon>
        <taxon>Dikarya</taxon>
        <taxon>Ascomycota</taxon>
        <taxon>Pezizomycotina</taxon>
        <taxon>Dothideomycetes</taxon>
        <taxon>Dothideomycetes incertae sedis</taxon>
        <taxon>Botryosphaeriales</taxon>
        <taxon>Botryosphaeriaceae</taxon>
        <taxon>Neofusicoccum</taxon>
    </lineage>
</organism>
<proteinExistence type="predicted"/>
<name>A0ACB5SD49_9PEZI</name>
<reference evidence="1" key="1">
    <citation type="submission" date="2024-09" db="EMBL/GenBank/DDBJ databases">
        <title>Draft Genome Sequences of Neofusicoccum parvum.</title>
        <authorList>
            <person name="Ashida A."/>
            <person name="Camagna M."/>
            <person name="Tanaka A."/>
            <person name="Takemoto D."/>
        </authorList>
    </citation>
    <scope>NUCLEOTIDE SEQUENCE</scope>
    <source>
        <strain evidence="1">PPO83</strain>
    </source>
</reference>
<sequence>MYEKDDEGYLEYEEYDNEEDCSHPPPIGLGARCQAIDNIRWVVSQLERSGSLEYLSLSLHWSNYCNGVFTFTDVHDSSWLLDPFKALRNVKKLRISSLGTFAELTLDNGEDFRPKDIGDWRKGVAKKKKMREILESDTPVGQNSIPLSNLLSFKRTAKRIATFAPQVRMQPSLEEAVEAYDRQDKAAFKQAVRCFEKAWEDDKKQRQQIDQLVAELRKSEYHDVSPGQHREIDPEGMEFSEFSWDDSDLEEEDKARYRKYGSYAYSSSASESQSDLSGYET</sequence>
<comment type="caution">
    <text evidence="1">The sequence shown here is derived from an EMBL/GenBank/DDBJ whole genome shotgun (WGS) entry which is preliminary data.</text>
</comment>
<accession>A0ACB5SD49</accession>
<evidence type="ECO:0000313" key="2">
    <source>
        <dbReference type="Proteomes" id="UP001165186"/>
    </source>
</evidence>
<dbReference type="Proteomes" id="UP001165186">
    <property type="component" value="Unassembled WGS sequence"/>
</dbReference>
<evidence type="ECO:0000313" key="1">
    <source>
        <dbReference type="EMBL" id="GME35342.1"/>
    </source>
</evidence>
<dbReference type="EMBL" id="BSXG01000267">
    <property type="protein sequence ID" value="GME35342.1"/>
    <property type="molecule type" value="Genomic_DNA"/>
</dbReference>
<protein>
    <submittedName>
        <fullName evidence="1">Uncharacterized protein LTHEOB_4466</fullName>
    </submittedName>
</protein>